<evidence type="ECO:0000313" key="4">
    <source>
        <dbReference type="Proteomes" id="UP000499080"/>
    </source>
</evidence>
<dbReference type="EMBL" id="BGPR01010692">
    <property type="protein sequence ID" value="GBN47520.1"/>
    <property type="molecule type" value="Genomic_DNA"/>
</dbReference>
<keyword evidence="2" id="KW-0472">Membrane</keyword>
<evidence type="ECO:0000256" key="2">
    <source>
        <dbReference type="SAM" id="Phobius"/>
    </source>
</evidence>
<feature type="region of interest" description="Disordered" evidence="1">
    <location>
        <begin position="69"/>
        <end position="89"/>
    </location>
</feature>
<organism evidence="3 4">
    <name type="scientific">Araneus ventricosus</name>
    <name type="common">Orbweaver spider</name>
    <name type="synonym">Epeira ventricosa</name>
    <dbReference type="NCBI Taxonomy" id="182803"/>
    <lineage>
        <taxon>Eukaryota</taxon>
        <taxon>Metazoa</taxon>
        <taxon>Ecdysozoa</taxon>
        <taxon>Arthropoda</taxon>
        <taxon>Chelicerata</taxon>
        <taxon>Arachnida</taxon>
        <taxon>Araneae</taxon>
        <taxon>Araneomorphae</taxon>
        <taxon>Entelegynae</taxon>
        <taxon>Araneoidea</taxon>
        <taxon>Araneidae</taxon>
        <taxon>Araneus</taxon>
    </lineage>
</organism>
<gene>
    <name evidence="3" type="ORF">AVEN_34168_1</name>
</gene>
<feature type="compositionally biased region" description="Polar residues" evidence="1">
    <location>
        <begin position="69"/>
        <end position="78"/>
    </location>
</feature>
<accession>A0A4Y2PAP1</accession>
<comment type="caution">
    <text evidence="3">The sequence shown here is derived from an EMBL/GenBank/DDBJ whole genome shotgun (WGS) entry which is preliminary data.</text>
</comment>
<dbReference type="Proteomes" id="UP000499080">
    <property type="component" value="Unassembled WGS sequence"/>
</dbReference>
<dbReference type="AlphaFoldDB" id="A0A4Y2PAP1"/>
<keyword evidence="4" id="KW-1185">Reference proteome</keyword>
<keyword evidence="2" id="KW-0812">Transmembrane</keyword>
<protein>
    <submittedName>
        <fullName evidence="3">Uncharacterized protein</fullName>
    </submittedName>
</protein>
<evidence type="ECO:0000256" key="1">
    <source>
        <dbReference type="SAM" id="MobiDB-lite"/>
    </source>
</evidence>
<feature type="transmembrane region" description="Helical" evidence="2">
    <location>
        <begin position="12"/>
        <end position="32"/>
    </location>
</feature>
<evidence type="ECO:0000313" key="3">
    <source>
        <dbReference type="EMBL" id="GBN47520.1"/>
    </source>
</evidence>
<keyword evidence="2" id="KW-1133">Transmembrane helix</keyword>
<name>A0A4Y2PAP1_ARAVE</name>
<sequence length="89" mass="9986">MPRNSLYQAARYIFMFTKSVGYPFLFSAAGSIHRHFERRAAGLDLVVDSIQYSLCSLQISFPAATHYNQGEQGQNLSDSRAAAQRHLGF</sequence>
<proteinExistence type="predicted"/>
<reference evidence="3 4" key="1">
    <citation type="journal article" date="2019" name="Sci. Rep.">
        <title>Orb-weaving spider Araneus ventricosus genome elucidates the spidroin gene catalogue.</title>
        <authorList>
            <person name="Kono N."/>
            <person name="Nakamura H."/>
            <person name="Ohtoshi R."/>
            <person name="Moran D.A.P."/>
            <person name="Shinohara A."/>
            <person name="Yoshida Y."/>
            <person name="Fujiwara M."/>
            <person name="Mori M."/>
            <person name="Tomita M."/>
            <person name="Arakawa K."/>
        </authorList>
    </citation>
    <scope>NUCLEOTIDE SEQUENCE [LARGE SCALE GENOMIC DNA]</scope>
</reference>